<keyword evidence="7" id="KW-1185">Reference proteome</keyword>
<dbReference type="InterPro" id="IPR002168">
    <property type="entry name" value="Lipase_GDXG_HIS_AS"/>
</dbReference>
<organism evidence="6 7">
    <name type="scientific">Priestia koreensis</name>
    <dbReference type="NCBI Taxonomy" id="284581"/>
    <lineage>
        <taxon>Bacteria</taxon>
        <taxon>Bacillati</taxon>
        <taxon>Bacillota</taxon>
        <taxon>Bacilli</taxon>
        <taxon>Bacillales</taxon>
        <taxon>Bacillaceae</taxon>
        <taxon>Priestia</taxon>
    </lineage>
</organism>
<dbReference type="PROSITE" id="PS01173">
    <property type="entry name" value="LIPASE_GDXG_HIS"/>
    <property type="match status" value="1"/>
</dbReference>
<feature type="active site" evidence="3">
    <location>
        <position position="145"/>
    </location>
</feature>
<protein>
    <recommendedName>
        <fullName evidence="5">Alpha/beta hydrolase fold-3 domain-containing protein</fullName>
    </recommendedName>
</protein>
<dbReference type="RefSeq" id="WP_053403158.1">
    <property type="nucleotide sequence ID" value="NZ_LILC01000030.1"/>
</dbReference>
<evidence type="ECO:0000313" key="6">
    <source>
        <dbReference type="EMBL" id="KOO41173.1"/>
    </source>
</evidence>
<dbReference type="EMBL" id="LILC01000030">
    <property type="protein sequence ID" value="KOO41173.1"/>
    <property type="molecule type" value="Genomic_DNA"/>
</dbReference>
<keyword evidence="2" id="KW-0378">Hydrolase</keyword>
<proteinExistence type="inferred from homology"/>
<name>A0A0M0KRZ9_9BACI</name>
<dbReference type="InterPro" id="IPR033140">
    <property type="entry name" value="Lipase_GDXG_put_SER_AS"/>
</dbReference>
<dbReference type="PATRIC" id="fig|284581.3.peg.4336"/>
<sequence length="298" mass="33273">MGSPESQTLREMIKKQREDATTKTLAEKRQAMDEMSESLFDLEDDVKLEKTEMRGVQCEWVTIQGCSEEKVILYLHGGGYSRGSIFSHRHLAADLSRLANSKALVVDYRLAPEHPYPAALEDALAVYKELLKNVSPENIAIAGDSAGGNLTLVTMLALKDEGLPLPKAAVLMSPWTDMKLSGKSYQERAESDPWLTNEAVENFAQDYAVNHDRAHHLLSPLYGDLAGLPPLRVHVGKDEILMDDSLAFVEKAKQAGVDAEAKVWEDMFHIFTFFGRVMPEGRKSTEELGNFLHEAFHK</sequence>
<reference evidence="7" key="1">
    <citation type="submission" date="2015-08" db="EMBL/GenBank/DDBJ databases">
        <title>Fjat-14210 dsm16467.</title>
        <authorList>
            <person name="Liu B."/>
            <person name="Wang J."/>
            <person name="Zhu Y."/>
            <person name="Liu G."/>
            <person name="Chen Q."/>
            <person name="Chen Z."/>
            <person name="Lan J."/>
            <person name="Che J."/>
            <person name="Ge C."/>
            <person name="Shi H."/>
            <person name="Pan Z."/>
            <person name="Liu X."/>
        </authorList>
    </citation>
    <scope>NUCLEOTIDE SEQUENCE [LARGE SCALE GENOMIC DNA]</scope>
    <source>
        <strain evidence="7">DSM 16467</strain>
    </source>
</reference>
<dbReference type="PROSITE" id="PS01174">
    <property type="entry name" value="LIPASE_GDXG_SER"/>
    <property type="match status" value="1"/>
</dbReference>
<dbReference type="SUPFAM" id="SSF53474">
    <property type="entry name" value="alpha/beta-Hydrolases"/>
    <property type="match status" value="1"/>
</dbReference>
<dbReference type="STRING" id="284581.AMD01_19735"/>
<comment type="similarity">
    <text evidence="1">Belongs to the 'GDXG' lipolytic enzyme family.</text>
</comment>
<dbReference type="Pfam" id="PF07859">
    <property type="entry name" value="Abhydrolase_3"/>
    <property type="match status" value="1"/>
</dbReference>
<feature type="region of interest" description="Disordered" evidence="4">
    <location>
        <begin position="1"/>
        <end position="22"/>
    </location>
</feature>
<dbReference type="Gene3D" id="3.40.50.1820">
    <property type="entry name" value="alpha/beta hydrolase"/>
    <property type="match status" value="1"/>
</dbReference>
<dbReference type="GO" id="GO:0004806">
    <property type="term" value="F:triacylglycerol lipase activity"/>
    <property type="evidence" value="ECO:0007669"/>
    <property type="project" value="TreeGrafter"/>
</dbReference>
<dbReference type="Proteomes" id="UP000037558">
    <property type="component" value="Unassembled WGS sequence"/>
</dbReference>
<evidence type="ECO:0000256" key="4">
    <source>
        <dbReference type="SAM" id="MobiDB-lite"/>
    </source>
</evidence>
<feature type="compositionally biased region" description="Basic and acidic residues" evidence="4">
    <location>
        <begin position="11"/>
        <end position="22"/>
    </location>
</feature>
<dbReference type="InterPro" id="IPR029058">
    <property type="entry name" value="AB_hydrolase_fold"/>
</dbReference>
<dbReference type="AlphaFoldDB" id="A0A0M0KRZ9"/>
<dbReference type="PANTHER" id="PTHR48081">
    <property type="entry name" value="AB HYDROLASE SUPERFAMILY PROTEIN C4A8.06C"/>
    <property type="match status" value="1"/>
</dbReference>
<dbReference type="PANTHER" id="PTHR48081:SF30">
    <property type="entry name" value="ACETYL-HYDROLASE LIPR-RELATED"/>
    <property type="match status" value="1"/>
</dbReference>
<evidence type="ECO:0000256" key="3">
    <source>
        <dbReference type="PROSITE-ProRule" id="PRU10038"/>
    </source>
</evidence>
<gene>
    <name evidence="6" type="ORF">AMD01_19735</name>
</gene>
<evidence type="ECO:0000256" key="2">
    <source>
        <dbReference type="ARBA" id="ARBA00022801"/>
    </source>
</evidence>
<comment type="caution">
    <text evidence="6">The sequence shown here is derived from an EMBL/GenBank/DDBJ whole genome shotgun (WGS) entry which is preliminary data.</text>
</comment>
<dbReference type="InterPro" id="IPR013094">
    <property type="entry name" value="AB_hydrolase_3"/>
</dbReference>
<accession>A0A0M0KRZ9</accession>
<evidence type="ECO:0000313" key="7">
    <source>
        <dbReference type="Proteomes" id="UP000037558"/>
    </source>
</evidence>
<dbReference type="InterPro" id="IPR050300">
    <property type="entry name" value="GDXG_lipolytic_enzyme"/>
</dbReference>
<evidence type="ECO:0000259" key="5">
    <source>
        <dbReference type="Pfam" id="PF07859"/>
    </source>
</evidence>
<evidence type="ECO:0000256" key="1">
    <source>
        <dbReference type="ARBA" id="ARBA00010515"/>
    </source>
</evidence>
<feature type="domain" description="Alpha/beta hydrolase fold-3" evidence="5">
    <location>
        <begin position="72"/>
        <end position="272"/>
    </location>
</feature>